<evidence type="ECO:0000313" key="2">
    <source>
        <dbReference type="EMBL" id="TRW27318.1"/>
    </source>
</evidence>
<dbReference type="RefSeq" id="WP_143371544.1">
    <property type="nucleotide sequence ID" value="NZ_VJVZ01000001.1"/>
</dbReference>
<reference evidence="2 3" key="1">
    <citation type="submission" date="2019-07" db="EMBL/GenBank/DDBJ databases">
        <title>Flavobacterium sp. nov., isolated from glacier ice.</title>
        <authorList>
            <person name="Liu Q."/>
            <person name="Xin Y.-H."/>
        </authorList>
    </citation>
    <scope>NUCLEOTIDE SEQUENCE [LARGE SCALE GENOMIC DNA]</scope>
    <source>
        <strain evidence="2 3">ZT4R6</strain>
    </source>
</reference>
<accession>A0A552VA11</accession>
<dbReference type="Pfam" id="PF19920">
    <property type="entry name" value="bpX4"/>
    <property type="match status" value="1"/>
</dbReference>
<dbReference type="EMBL" id="VJVZ01000001">
    <property type="protein sequence ID" value="TRW27318.1"/>
    <property type="molecule type" value="Genomic_DNA"/>
</dbReference>
<dbReference type="InterPro" id="IPR045549">
    <property type="entry name" value="bpX4"/>
</dbReference>
<dbReference type="Proteomes" id="UP000320643">
    <property type="component" value="Unassembled WGS sequence"/>
</dbReference>
<sequence>MEQPKQPFLETLYHLRTIEQVILYNKMAEIPASEATAAVDFLESEYEREATGYPYTAPKFDAAAALWGAKTLYNAAQLMVYRDTKSAELAALLPPFPGTPDASAMLSADICLRFLPQVAWQLHNIDAEDPLIAVLRQRLVQFHYSAIVFDVEIQDIAIEPLFKNDCFRQLYIDRVTERKAAKWAALPAIKEQVLANLGNHKALFWREIDLIN</sequence>
<feature type="domain" description="MoxR-vWA-beta-propeller ternary system" evidence="1">
    <location>
        <begin position="8"/>
        <end position="207"/>
    </location>
</feature>
<dbReference type="OrthoDB" id="886582at2"/>
<comment type="caution">
    <text evidence="2">The sequence shown here is derived from an EMBL/GenBank/DDBJ whole genome shotgun (WGS) entry which is preliminary data.</text>
</comment>
<evidence type="ECO:0000313" key="3">
    <source>
        <dbReference type="Proteomes" id="UP000320643"/>
    </source>
</evidence>
<protein>
    <recommendedName>
        <fullName evidence="1">MoxR-vWA-beta-propeller ternary system domain-containing protein</fullName>
    </recommendedName>
</protein>
<gene>
    <name evidence="2" type="ORF">FMM05_01375</name>
</gene>
<evidence type="ECO:0000259" key="1">
    <source>
        <dbReference type="Pfam" id="PF19920"/>
    </source>
</evidence>
<proteinExistence type="predicted"/>
<dbReference type="AlphaFoldDB" id="A0A552VA11"/>
<name>A0A552VA11_9FLAO</name>
<organism evidence="2 3">
    <name type="scientific">Flavobacterium zepuense</name>
    <dbReference type="NCBI Taxonomy" id="2593302"/>
    <lineage>
        <taxon>Bacteria</taxon>
        <taxon>Pseudomonadati</taxon>
        <taxon>Bacteroidota</taxon>
        <taxon>Flavobacteriia</taxon>
        <taxon>Flavobacteriales</taxon>
        <taxon>Flavobacteriaceae</taxon>
        <taxon>Flavobacterium</taxon>
    </lineage>
</organism>
<keyword evidence="3" id="KW-1185">Reference proteome</keyword>